<name>V5U291_9ENTR</name>
<evidence type="ECO:0008006" key="3">
    <source>
        <dbReference type="Google" id="ProtNLM"/>
    </source>
</evidence>
<protein>
    <recommendedName>
        <fullName evidence="3">Type IV secretion protein Rhs</fullName>
    </recommendedName>
</protein>
<sequence>MPQEGGCYDLHGNYTEAPSGRVDMEIENARHLTPGEIKEAKLLFKNSINYQNVFIHNEAWFPFGLQTAHTAVSPDGDIYFLPSEYRENFASSTLRLQHLFMHEMMHVWQYQHGYYVKLRGMFSWAVSYFYTLERGRSLKTYALEQQACIVADYWVLKYYSVRQWAQLKKCLNPFSFNDVADC</sequence>
<dbReference type="AlphaFoldDB" id="V5U291"/>
<dbReference type="KEGG" id="csi:P262_04404"/>
<gene>
    <name evidence="1" type="ORF">P262_04404</name>
</gene>
<dbReference type="HOGENOM" id="CLU_095998_2_1_6"/>
<evidence type="ECO:0000313" key="1">
    <source>
        <dbReference type="EMBL" id="AHB71503.1"/>
    </source>
</evidence>
<organism evidence="1 2">
    <name type="scientific">Cronobacter malonaticus</name>
    <dbReference type="NCBI Taxonomy" id="413503"/>
    <lineage>
        <taxon>Bacteria</taxon>
        <taxon>Pseudomonadati</taxon>
        <taxon>Pseudomonadota</taxon>
        <taxon>Gammaproteobacteria</taxon>
        <taxon>Enterobacterales</taxon>
        <taxon>Enterobacteriaceae</taxon>
        <taxon>Cronobacter</taxon>
    </lineage>
</organism>
<dbReference type="PATRIC" id="fig|1401659.3.peg.3107"/>
<evidence type="ECO:0000313" key="2">
    <source>
        <dbReference type="Proteomes" id="UP000018545"/>
    </source>
</evidence>
<dbReference type="RefSeq" id="WP_023899287.1">
    <property type="nucleotide sequence ID" value="NC_023032.1"/>
</dbReference>
<reference evidence="1 2" key="1">
    <citation type="journal article" date="2014" name="Genome Announc.">
        <title>Complete Genome Sequence of Cronobacter sakazakii Strain CMCC 45402.</title>
        <authorList>
            <person name="Zhao Z."/>
            <person name="Wang L."/>
            <person name="Wang B."/>
            <person name="Liang H."/>
            <person name="Ye Q."/>
            <person name="Zeng M."/>
        </authorList>
    </citation>
    <scope>NUCLEOTIDE SEQUENCE [LARGE SCALE GENOMIC DNA]</scope>
    <source>
        <strain evidence="2">45402</strain>
    </source>
</reference>
<dbReference type="Proteomes" id="UP000018545">
    <property type="component" value="Chromosome"/>
</dbReference>
<accession>V5U291</accession>
<proteinExistence type="predicted"/>
<dbReference type="EMBL" id="CP006731">
    <property type="protein sequence ID" value="AHB71503.1"/>
    <property type="molecule type" value="Genomic_DNA"/>
</dbReference>